<name>A0A8R1DSL0_CAEJA</name>
<sequence>MIRKWLSTEEWEQIIAHHLYIDIPSITLTELETLKKEKKITIKLPAATNAKMPFDYMTWSKNARKTGQLTKHQPKYVKMPIFGEVVNSIRCVELNQPSVTKHIIDVKESIYVYYAVQDDSFEVPDARGKKRRLEHHESVQLKSFMLPNQTLASTKELAKMHGIEVTSRQLKNLSRGTPIAKTPKQGTPRSRSITNTTINANTTMTTTTNPTIPIKDIDKIHPSKMTYTVDPNNGLLKVTFSQSFPINLFHDETSGEEQEELRVRKTFRLTDDMKHLIPNDQCRTLTLEGKFRLQMK</sequence>
<dbReference type="Proteomes" id="UP000005237">
    <property type="component" value="Unassembled WGS sequence"/>
</dbReference>
<reference evidence="1" key="2">
    <citation type="submission" date="2022-06" db="UniProtKB">
        <authorList>
            <consortium name="EnsemblMetazoa"/>
        </authorList>
    </citation>
    <scope>IDENTIFICATION</scope>
    <source>
        <strain evidence="1">DF5081</strain>
    </source>
</reference>
<evidence type="ECO:0000313" key="1">
    <source>
        <dbReference type="EnsemblMetazoa" id="CJA10726.1"/>
    </source>
</evidence>
<protein>
    <submittedName>
        <fullName evidence="1">Uncharacterized protein</fullName>
    </submittedName>
</protein>
<reference evidence="2" key="1">
    <citation type="submission" date="2010-08" db="EMBL/GenBank/DDBJ databases">
        <authorList>
            <consortium name="Caenorhabditis japonica Sequencing Consortium"/>
            <person name="Wilson R.K."/>
        </authorList>
    </citation>
    <scope>NUCLEOTIDE SEQUENCE [LARGE SCALE GENOMIC DNA]</scope>
    <source>
        <strain evidence="2">DF5081</strain>
    </source>
</reference>
<dbReference type="OMA" id="IRCVELN"/>
<organism evidence="1 2">
    <name type="scientific">Caenorhabditis japonica</name>
    <dbReference type="NCBI Taxonomy" id="281687"/>
    <lineage>
        <taxon>Eukaryota</taxon>
        <taxon>Metazoa</taxon>
        <taxon>Ecdysozoa</taxon>
        <taxon>Nematoda</taxon>
        <taxon>Chromadorea</taxon>
        <taxon>Rhabditida</taxon>
        <taxon>Rhabditina</taxon>
        <taxon>Rhabditomorpha</taxon>
        <taxon>Rhabditoidea</taxon>
        <taxon>Rhabditidae</taxon>
        <taxon>Peloderinae</taxon>
        <taxon>Caenorhabditis</taxon>
    </lineage>
</organism>
<accession>A0A8R1DSL0</accession>
<dbReference type="AlphaFoldDB" id="A0A8R1DSL0"/>
<evidence type="ECO:0000313" key="2">
    <source>
        <dbReference type="Proteomes" id="UP000005237"/>
    </source>
</evidence>
<proteinExistence type="predicted"/>
<dbReference type="EnsemblMetazoa" id="CJA10726.1">
    <property type="protein sequence ID" value="CJA10726.1"/>
    <property type="gene ID" value="WBGene00129930"/>
</dbReference>
<keyword evidence="2" id="KW-1185">Reference proteome</keyword>